<dbReference type="PROSITE" id="PS51195">
    <property type="entry name" value="Q_MOTIF"/>
    <property type="match status" value="1"/>
</dbReference>
<dbReference type="SMART" id="SM00490">
    <property type="entry name" value="HELICc"/>
    <property type="match status" value="1"/>
</dbReference>
<accession>A0ABR9ZRV2</accession>
<evidence type="ECO:0000256" key="3">
    <source>
        <dbReference type="ARBA" id="ARBA00022806"/>
    </source>
</evidence>
<dbReference type="CDD" id="cd00268">
    <property type="entry name" value="DEADc"/>
    <property type="match status" value="1"/>
</dbReference>
<dbReference type="CDD" id="cd18787">
    <property type="entry name" value="SF2_C_DEAD"/>
    <property type="match status" value="1"/>
</dbReference>
<organism evidence="10 11">
    <name type="scientific">Fusibacter ferrireducens</name>
    <dbReference type="NCBI Taxonomy" id="2785058"/>
    <lineage>
        <taxon>Bacteria</taxon>
        <taxon>Bacillati</taxon>
        <taxon>Bacillota</taxon>
        <taxon>Clostridia</taxon>
        <taxon>Eubacteriales</taxon>
        <taxon>Eubacteriales Family XII. Incertae Sedis</taxon>
        <taxon>Fusibacter</taxon>
    </lineage>
</organism>
<dbReference type="InterPro" id="IPR014001">
    <property type="entry name" value="Helicase_ATP-bd"/>
</dbReference>
<evidence type="ECO:0000259" key="7">
    <source>
        <dbReference type="PROSITE" id="PS51192"/>
    </source>
</evidence>
<keyword evidence="11" id="KW-1185">Reference proteome</keyword>
<dbReference type="PANTHER" id="PTHR47959:SF13">
    <property type="entry name" value="ATP-DEPENDENT RNA HELICASE RHLE"/>
    <property type="match status" value="1"/>
</dbReference>
<comment type="similarity">
    <text evidence="5">Belongs to the DEAD box helicase family.</text>
</comment>
<dbReference type="InterPro" id="IPR011545">
    <property type="entry name" value="DEAD/DEAH_box_helicase_dom"/>
</dbReference>
<sequence length="370" mass="41283">MSFYKLGVKGDLVYALSTQNIIDPTPIQVLSIPLILKGHDLIAEAQTGTGKTLAFLIPIFQQINLEDDHIQALVVAPTRELAIQIRSVADQLSEIIPVSALAAYGGQDVLAQIHKLQGRIQLVIGTPGRVQDHLRRGSIDFSKLKTVIVDEADQLFHIGFKKDLAEIFSYVPDIHQTLCFSATIGDTVDQFSKDYLKSPKTVVAPKAKVTLDAIEQFILETSGRRKLDDFVALLKQTYPQKAIIFCRSRRGTHALYEALKEKGYSIEPLHGDLTQAKREVVMTAFRNDEIQYLVATDVAARGLDVDGVSHVFNYNLPDDAENYVHRIGRTGRAGNMGVAYTILTEKDAKRMEAVEAFIQMKINRFSFQRK</sequence>
<feature type="domain" description="Helicase C-terminal" evidence="8">
    <location>
        <begin position="226"/>
        <end position="370"/>
    </location>
</feature>
<evidence type="ECO:0000256" key="4">
    <source>
        <dbReference type="ARBA" id="ARBA00022840"/>
    </source>
</evidence>
<dbReference type="InterPro" id="IPR044742">
    <property type="entry name" value="DEAD/DEAH_RhlB"/>
</dbReference>
<name>A0ABR9ZRV2_9FIRM</name>
<dbReference type="Pfam" id="PF00270">
    <property type="entry name" value="DEAD"/>
    <property type="match status" value="1"/>
</dbReference>
<dbReference type="InterPro" id="IPR050079">
    <property type="entry name" value="DEAD_box_RNA_helicase"/>
</dbReference>
<dbReference type="PANTHER" id="PTHR47959">
    <property type="entry name" value="ATP-DEPENDENT RNA HELICASE RHLE-RELATED"/>
    <property type="match status" value="1"/>
</dbReference>
<proteinExistence type="inferred from homology"/>
<feature type="domain" description="Helicase ATP-binding" evidence="7">
    <location>
        <begin position="32"/>
        <end position="202"/>
    </location>
</feature>
<evidence type="ECO:0000259" key="9">
    <source>
        <dbReference type="PROSITE" id="PS51195"/>
    </source>
</evidence>
<comment type="caution">
    <text evidence="10">The sequence shown here is derived from an EMBL/GenBank/DDBJ whole genome shotgun (WGS) entry which is preliminary data.</text>
</comment>
<keyword evidence="2" id="KW-0378">Hydrolase</keyword>
<evidence type="ECO:0000313" key="11">
    <source>
        <dbReference type="Proteomes" id="UP000614200"/>
    </source>
</evidence>
<evidence type="ECO:0000256" key="1">
    <source>
        <dbReference type="ARBA" id="ARBA00022741"/>
    </source>
</evidence>
<dbReference type="EMBL" id="JADKNH010000003">
    <property type="protein sequence ID" value="MBF4692655.1"/>
    <property type="molecule type" value="Genomic_DNA"/>
</dbReference>
<keyword evidence="4" id="KW-0067">ATP-binding</keyword>
<evidence type="ECO:0000259" key="8">
    <source>
        <dbReference type="PROSITE" id="PS51194"/>
    </source>
</evidence>
<dbReference type="RefSeq" id="WP_194700896.1">
    <property type="nucleotide sequence ID" value="NZ_JADKNH010000003.1"/>
</dbReference>
<evidence type="ECO:0000256" key="6">
    <source>
        <dbReference type="PROSITE-ProRule" id="PRU00552"/>
    </source>
</evidence>
<dbReference type="InterPro" id="IPR027417">
    <property type="entry name" value="P-loop_NTPase"/>
</dbReference>
<reference evidence="10 11" key="1">
    <citation type="submission" date="2020-11" db="EMBL/GenBank/DDBJ databases">
        <title>Fusibacter basophilias sp. nov.</title>
        <authorList>
            <person name="Qiu D."/>
        </authorList>
    </citation>
    <scope>NUCLEOTIDE SEQUENCE [LARGE SCALE GENOMIC DNA]</scope>
    <source>
        <strain evidence="10 11">Q10-2</strain>
    </source>
</reference>
<evidence type="ECO:0000313" key="10">
    <source>
        <dbReference type="EMBL" id="MBF4692655.1"/>
    </source>
</evidence>
<dbReference type="SMART" id="SM00487">
    <property type="entry name" value="DEXDc"/>
    <property type="match status" value="1"/>
</dbReference>
<feature type="domain" description="DEAD-box RNA helicase Q" evidence="9">
    <location>
        <begin position="1"/>
        <end position="29"/>
    </location>
</feature>
<dbReference type="Proteomes" id="UP000614200">
    <property type="component" value="Unassembled WGS sequence"/>
</dbReference>
<feature type="short sequence motif" description="Q motif" evidence="6">
    <location>
        <begin position="1"/>
        <end position="29"/>
    </location>
</feature>
<evidence type="ECO:0000256" key="2">
    <source>
        <dbReference type="ARBA" id="ARBA00022801"/>
    </source>
</evidence>
<dbReference type="PROSITE" id="PS51194">
    <property type="entry name" value="HELICASE_CTER"/>
    <property type="match status" value="1"/>
</dbReference>
<dbReference type="InterPro" id="IPR001650">
    <property type="entry name" value="Helicase_C-like"/>
</dbReference>
<gene>
    <name evidence="10" type="ORF">ISU02_05975</name>
</gene>
<dbReference type="GO" id="GO:0004386">
    <property type="term" value="F:helicase activity"/>
    <property type="evidence" value="ECO:0007669"/>
    <property type="project" value="UniProtKB-KW"/>
</dbReference>
<dbReference type="Pfam" id="PF00271">
    <property type="entry name" value="Helicase_C"/>
    <property type="match status" value="1"/>
</dbReference>
<keyword evidence="3 10" id="KW-0347">Helicase</keyword>
<protein>
    <submittedName>
        <fullName evidence="10">DEAD/DEAH box helicase</fullName>
    </submittedName>
</protein>
<evidence type="ECO:0000256" key="5">
    <source>
        <dbReference type="ARBA" id="ARBA00038437"/>
    </source>
</evidence>
<keyword evidence="1" id="KW-0547">Nucleotide-binding</keyword>
<dbReference type="InterPro" id="IPR014014">
    <property type="entry name" value="RNA_helicase_DEAD_Q_motif"/>
</dbReference>
<dbReference type="Gene3D" id="3.40.50.300">
    <property type="entry name" value="P-loop containing nucleotide triphosphate hydrolases"/>
    <property type="match status" value="2"/>
</dbReference>
<dbReference type="PROSITE" id="PS51192">
    <property type="entry name" value="HELICASE_ATP_BIND_1"/>
    <property type="match status" value="1"/>
</dbReference>
<dbReference type="SUPFAM" id="SSF52540">
    <property type="entry name" value="P-loop containing nucleoside triphosphate hydrolases"/>
    <property type="match status" value="1"/>
</dbReference>